<dbReference type="EMBL" id="KL596737">
    <property type="protein sequence ID" value="KER26845.1"/>
    <property type="molecule type" value="Genomic_DNA"/>
</dbReference>
<dbReference type="CTD" id="20328087"/>
<accession>A0A074ZTX7</accession>
<feature type="compositionally biased region" description="Basic and acidic residues" evidence="2">
    <location>
        <begin position="270"/>
        <end position="279"/>
    </location>
</feature>
<feature type="compositionally biased region" description="Low complexity" evidence="2">
    <location>
        <begin position="112"/>
        <end position="122"/>
    </location>
</feature>
<feature type="compositionally biased region" description="Low complexity" evidence="2">
    <location>
        <begin position="360"/>
        <end position="370"/>
    </location>
</feature>
<evidence type="ECO:0000256" key="1">
    <source>
        <dbReference type="SAM" id="Coils"/>
    </source>
</evidence>
<evidence type="ECO:0000256" key="2">
    <source>
        <dbReference type="SAM" id="MobiDB-lite"/>
    </source>
</evidence>
<dbReference type="GO" id="GO:0032982">
    <property type="term" value="C:myosin filament"/>
    <property type="evidence" value="ECO:0007669"/>
    <property type="project" value="TreeGrafter"/>
</dbReference>
<dbReference type="GO" id="GO:0000146">
    <property type="term" value="F:microfilament motor activity"/>
    <property type="evidence" value="ECO:0007669"/>
    <property type="project" value="TreeGrafter"/>
</dbReference>
<feature type="compositionally biased region" description="Polar residues" evidence="2">
    <location>
        <begin position="542"/>
        <end position="559"/>
    </location>
</feature>
<feature type="compositionally biased region" description="Polar residues" evidence="2">
    <location>
        <begin position="1119"/>
        <end position="1131"/>
    </location>
</feature>
<feature type="region of interest" description="Disordered" evidence="2">
    <location>
        <begin position="853"/>
        <end position="873"/>
    </location>
</feature>
<dbReference type="GO" id="GO:0005737">
    <property type="term" value="C:cytoplasm"/>
    <property type="evidence" value="ECO:0007669"/>
    <property type="project" value="TreeGrafter"/>
</dbReference>
<evidence type="ECO:0000313" key="4">
    <source>
        <dbReference type="Proteomes" id="UP000054324"/>
    </source>
</evidence>
<dbReference type="AlphaFoldDB" id="A0A074ZTX7"/>
<feature type="compositionally biased region" description="Polar residues" evidence="2">
    <location>
        <begin position="304"/>
        <end position="323"/>
    </location>
</feature>
<dbReference type="GO" id="GO:0051015">
    <property type="term" value="F:actin filament binding"/>
    <property type="evidence" value="ECO:0007669"/>
    <property type="project" value="TreeGrafter"/>
</dbReference>
<dbReference type="GO" id="GO:0016460">
    <property type="term" value="C:myosin II complex"/>
    <property type="evidence" value="ECO:0007669"/>
    <property type="project" value="TreeGrafter"/>
</dbReference>
<feature type="region of interest" description="Disordered" evidence="2">
    <location>
        <begin position="531"/>
        <end position="560"/>
    </location>
</feature>
<dbReference type="Proteomes" id="UP000054324">
    <property type="component" value="Unassembled WGS sequence"/>
</dbReference>
<feature type="compositionally biased region" description="Low complexity" evidence="2">
    <location>
        <begin position="220"/>
        <end position="237"/>
    </location>
</feature>
<name>A0A074ZTX7_OPIVI</name>
<feature type="region of interest" description="Disordered" evidence="2">
    <location>
        <begin position="166"/>
        <end position="374"/>
    </location>
</feature>
<dbReference type="STRING" id="6198.A0A074ZTX7"/>
<feature type="compositionally biased region" description="Polar residues" evidence="2">
    <location>
        <begin position="123"/>
        <end position="135"/>
    </location>
</feature>
<feature type="compositionally biased region" description="Low complexity" evidence="2">
    <location>
        <begin position="251"/>
        <end position="264"/>
    </location>
</feature>
<dbReference type="KEGG" id="ovi:T265_13920"/>
<feature type="non-terminal residue" evidence="3">
    <location>
        <position position="1"/>
    </location>
</feature>
<dbReference type="PANTHER" id="PTHR45615:SF40">
    <property type="entry name" value="MYOSIN HEAVY CHAIN, NON-MUSCLE"/>
    <property type="match status" value="1"/>
</dbReference>
<keyword evidence="1" id="KW-0175">Coiled coil</keyword>
<dbReference type="PANTHER" id="PTHR45615">
    <property type="entry name" value="MYOSIN HEAVY CHAIN, NON-MUSCLE"/>
    <property type="match status" value="1"/>
</dbReference>
<dbReference type="OrthoDB" id="6265452at2759"/>
<evidence type="ECO:0000313" key="3">
    <source>
        <dbReference type="EMBL" id="KER26845.1"/>
    </source>
</evidence>
<proteinExistence type="predicted"/>
<feature type="region of interest" description="Disordered" evidence="2">
    <location>
        <begin position="1074"/>
        <end position="1142"/>
    </location>
</feature>
<reference evidence="3 4" key="1">
    <citation type="submission" date="2013-11" db="EMBL/GenBank/DDBJ databases">
        <title>Opisthorchis viverrini - life in the bile duct.</title>
        <authorList>
            <person name="Young N.D."/>
            <person name="Nagarajan N."/>
            <person name="Lin S.J."/>
            <person name="Korhonen P.K."/>
            <person name="Jex A.R."/>
            <person name="Hall R.S."/>
            <person name="Safavi-Hemami H."/>
            <person name="Kaewkong W."/>
            <person name="Bertrand D."/>
            <person name="Gao S."/>
            <person name="Seet Q."/>
            <person name="Wongkham S."/>
            <person name="Teh B.T."/>
            <person name="Wongkham C."/>
            <person name="Intapan P.M."/>
            <person name="Maleewong W."/>
            <person name="Yang X."/>
            <person name="Hu M."/>
            <person name="Wang Z."/>
            <person name="Hofmann A."/>
            <person name="Sternberg P.W."/>
            <person name="Tan P."/>
            <person name="Wang J."/>
            <person name="Gasser R.B."/>
        </authorList>
    </citation>
    <scope>NUCLEOTIDE SEQUENCE [LARGE SCALE GENOMIC DNA]</scope>
</reference>
<protein>
    <submittedName>
        <fullName evidence="3">Uncharacterized protein</fullName>
    </submittedName>
</protein>
<sequence length="1142" mass="125956">DGDPVVLTAPGWRRCKIWLPTDVSGDLDCCGSMNPLNWLASINENRQENEPFDTSLVLPLTVGLGTVVVSVLLGYRGGILGSSKRSLISKSIKESTDMVSSSRDAVKRKSTKSTMKPKPSLSHTSESKPQATVEPTPQVIAPDVAQGYVQSPPILSNHVLSSVAAQDHPNHHNKGPSPTSFNSDKPKLEPSLHKPSPPTENKKSKKTKRLTKQEPPPVSTPEIETTETDTTWVTVIPKKVRPPTVGSSNESSQAAASLPSSTSSAKKKTREPVITEESRTNAPVPPNQRSEPVEAEVIVPSPTARLTSVQQTNPNPAASQTVAEASKVKPSLETQQVKSVKRGDEPSSKVTRPSDPTPAVPTSSTVSSTPMAGTDETEKLTAAYEDILRRTLGSETVDSVRGLLGLSESSASGQTPPISKSLAAATHLPAANELYTRHLSAQVEAKEAECQSSGLWSDYHSRCHDHSSSYNFDAVSLDFAPRYQIASFCSSHQLLRSEVIHLREEVKRITTSVPQPCPRPSVHVETMTELQVEAKPEPKLDSTPTLVKASNPQRSQSPDSVLLRTLQDEIARLAKEITLSHQRNENLEARLATTTKQMNVAKRESTQLANSLQKELTAQTQRADRSEEQRAQIEIQLQDLIQQSEIQRRKNEENEHVSAQQLERARCEYNTLLTQKDQWDQERASLLLDKDRLTQDFDLLNAKHNAIVAEMDSVRRNAEDLRQRLQDAEVRVQSLDHDRTASLMESDKKLTQLESELVELREREQEARTLQAAAESTVATLTSELNQANAVLALQSQQSADERSKVVDLELALNEERAKREQFEFHLAEAMRTHPDSVTQPVVAEPRACVDATTQADPEPSTEYEPSETVREPVEEPVMQSIVTAQVDETEHKFTDLEAQVAHYKSALDVTETMLSKLQCSVDEEEHRWREALGASKMECELLELKIAKLEATVSTLTGERDELNKTIQELQIDHQFNLAQAELQSIDEQRSSAHSISVARIMDTVSYDENTPKPDLIRLLNRFRCLVQIEHETLKREQANCARLRSQLSTLERHTHNGNSNSTTLTMQPTAIATQPFSDPPEVSNYDAENLAGTASSSNGMGHKFPHSTKLQDAEANGVSNRLSPQTSPNGLGCELNGTSG</sequence>
<dbReference type="RefSeq" id="XP_009169425.1">
    <property type="nucleotide sequence ID" value="XM_009171161.1"/>
</dbReference>
<feature type="coiled-coil region" evidence="1">
    <location>
        <begin position="563"/>
        <end position="773"/>
    </location>
</feature>
<feature type="coiled-coil region" evidence="1">
    <location>
        <begin position="940"/>
        <end position="974"/>
    </location>
</feature>
<gene>
    <name evidence="3" type="ORF">T265_13920</name>
</gene>
<organism evidence="3 4">
    <name type="scientific">Opisthorchis viverrini</name>
    <name type="common">Southeast Asian liver fluke</name>
    <dbReference type="NCBI Taxonomy" id="6198"/>
    <lineage>
        <taxon>Eukaryota</taxon>
        <taxon>Metazoa</taxon>
        <taxon>Spiralia</taxon>
        <taxon>Lophotrochozoa</taxon>
        <taxon>Platyhelminthes</taxon>
        <taxon>Trematoda</taxon>
        <taxon>Digenea</taxon>
        <taxon>Opisthorchiida</taxon>
        <taxon>Opisthorchiata</taxon>
        <taxon>Opisthorchiidae</taxon>
        <taxon>Opisthorchis</taxon>
    </lineage>
</organism>
<keyword evidence="4" id="KW-1185">Reference proteome</keyword>
<feature type="region of interest" description="Disordered" evidence="2">
    <location>
        <begin position="91"/>
        <end position="135"/>
    </location>
</feature>
<dbReference type="GeneID" id="20328087"/>